<name>A0A975T9N5_9NOST</name>
<protein>
    <submittedName>
        <fullName evidence="1">Uncharacterized protein</fullName>
    </submittedName>
</protein>
<dbReference type="AlphaFoldDB" id="A0A975T9N5"/>
<reference evidence="1" key="1">
    <citation type="submission" date="2017-04" db="EMBL/GenBank/DDBJ databases">
        <title>Genome deletions in a multicellular cyanobacterial endosymbiont for morphological adaptation in marine diatoms.</title>
        <authorList>
            <person name="Wang Y."/>
            <person name="Gao H."/>
            <person name="Li R."/>
            <person name="Xu X."/>
        </authorList>
    </citation>
    <scope>NUCLEOTIDE SEQUENCE</scope>
    <source>
        <strain evidence="1">FACHB 800</strain>
    </source>
</reference>
<gene>
    <name evidence="1" type="ORF">B6N60_03299</name>
</gene>
<dbReference type="Proteomes" id="UP000683511">
    <property type="component" value="Chromosome"/>
</dbReference>
<proteinExistence type="predicted"/>
<dbReference type="EMBL" id="CP021056">
    <property type="protein sequence ID" value="QXE24594.1"/>
    <property type="molecule type" value="Genomic_DNA"/>
</dbReference>
<accession>A0A975T9N5</accession>
<dbReference type="KEGG" id="rsin:B6N60_03299"/>
<evidence type="ECO:0000313" key="2">
    <source>
        <dbReference type="Proteomes" id="UP000683511"/>
    </source>
</evidence>
<keyword evidence="2" id="KW-1185">Reference proteome</keyword>
<evidence type="ECO:0000313" key="1">
    <source>
        <dbReference type="EMBL" id="QXE24594.1"/>
    </source>
</evidence>
<sequence>MLNLKSAWGGNTATLPGVFYLGEYLGIEEFRSSEVQKSGVQKFRSSGVRSSEVQKFRSQEFRSSEVRSQEFRSSEVQESGVQKSEVQESGVCLRHAARTEVQELQKYAYGTLREQESVGAGLQISSTMNENFGKPARTEVCLRHATRTGVFLRHTGRIGV</sequence>
<organism evidence="1 2">
    <name type="scientific">Richelia sinica FACHB-800</name>
    <dbReference type="NCBI Taxonomy" id="1357546"/>
    <lineage>
        <taxon>Bacteria</taxon>
        <taxon>Bacillati</taxon>
        <taxon>Cyanobacteriota</taxon>
        <taxon>Cyanophyceae</taxon>
        <taxon>Nostocales</taxon>
        <taxon>Nostocaceae</taxon>
        <taxon>Richelia</taxon>
    </lineage>
</organism>